<dbReference type="SUPFAM" id="SSF56235">
    <property type="entry name" value="N-terminal nucleophile aminohydrolases (Ntn hydrolases)"/>
    <property type="match status" value="1"/>
</dbReference>
<evidence type="ECO:0000313" key="2">
    <source>
        <dbReference type="Proteomes" id="UP001161247"/>
    </source>
</evidence>
<accession>A0AAV1CY72</accession>
<protein>
    <submittedName>
        <fullName evidence="1">OLC1v1037774C1</fullName>
    </submittedName>
</protein>
<dbReference type="Gene3D" id="3.60.20.10">
    <property type="entry name" value="Glutamine Phosphoribosylpyrophosphate, subunit 1, domain 1"/>
    <property type="match status" value="1"/>
</dbReference>
<proteinExistence type="predicted"/>
<keyword evidence="2" id="KW-1185">Reference proteome</keyword>
<name>A0AAV1CY72_OLDCO</name>
<organism evidence="1 2">
    <name type="scientific">Oldenlandia corymbosa var. corymbosa</name>
    <dbReference type="NCBI Taxonomy" id="529605"/>
    <lineage>
        <taxon>Eukaryota</taxon>
        <taxon>Viridiplantae</taxon>
        <taxon>Streptophyta</taxon>
        <taxon>Embryophyta</taxon>
        <taxon>Tracheophyta</taxon>
        <taxon>Spermatophyta</taxon>
        <taxon>Magnoliopsida</taxon>
        <taxon>eudicotyledons</taxon>
        <taxon>Gunneridae</taxon>
        <taxon>Pentapetalae</taxon>
        <taxon>asterids</taxon>
        <taxon>lamiids</taxon>
        <taxon>Gentianales</taxon>
        <taxon>Rubiaceae</taxon>
        <taxon>Rubioideae</taxon>
        <taxon>Spermacoceae</taxon>
        <taxon>Hedyotis-Oldenlandia complex</taxon>
        <taxon>Oldenlandia</taxon>
    </lineage>
</organism>
<sequence>MHEKPGDLNFAKLKELMTHTLSSRFEVGLIAGWDSTMGFPALYRVDGIGGHIRAAGILATGSEFRQLYSSLDLNHLNWLKSNYPDGKCELDEVLDRPSHYRNYLNWFTWSTHEAAKLAIRKICWTAANAEHGFDYVTMFSVGRGGAEVLFPGTPVEEYVRNCSRPARRFKHLWIDPHQKRK</sequence>
<gene>
    <name evidence="1" type="ORF">OLC1_LOCUS10414</name>
</gene>
<dbReference type="AlphaFoldDB" id="A0AAV1CY72"/>
<evidence type="ECO:0000313" key="1">
    <source>
        <dbReference type="EMBL" id="CAI9100639.1"/>
    </source>
</evidence>
<dbReference type="Proteomes" id="UP001161247">
    <property type="component" value="Chromosome 3"/>
</dbReference>
<dbReference type="InterPro" id="IPR029055">
    <property type="entry name" value="Ntn_hydrolases_N"/>
</dbReference>
<dbReference type="EMBL" id="OX459120">
    <property type="protein sequence ID" value="CAI9100639.1"/>
    <property type="molecule type" value="Genomic_DNA"/>
</dbReference>
<reference evidence="1" key="1">
    <citation type="submission" date="2023-03" db="EMBL/GenBank/DDBJ databases">
        <authorList>
            <person name="Julca I."/>
        </authorList>
    </citation>
    <scope>NUCLEOTIDE SEQUENCE</scope>
</reference>